<keyword evidence="3" id="KW-0808">Transferase</keyword>
<feature type="region of interest" description="Disordered" evidence="1">
    <location>
        <begin position="1"/>
        <end position="62"/>
    </location>
</feature>
<evidence type="ECO:0000256" key="1">
    <source>
        <dbReference type="SAM" id="MobiDB-lite"/>
    </source>
</evidence>
<feature type="compositionally biased region" description="Basic residues" evidence="1">
    <location>
        <begin position="14"/>
        <end position="26"/>
    </location>
</feature>
<evidence type="ECO:0000313" key="4">
    <source>
        <dbReference type="Proteomes" id="UP000094527"/>
    </source>
</evidence>
<dbReference type="AlphaFoldDB" id="A0A1D2MVE9"/>
<evidence type="ECO:0000313" key="3">
    <source>
        <dbReference type="EMBL" id="ODM96922.1"/>
    </source>
</evidence>
<dbReference type="InterPro" id="IPR024104">
    <property type="entry name" value="Tribbles/Ser_Thr_kinase_40"/>
</dbReference>
<name>A0A1D2MVE9_ORCCI</name>
<dbReference type="OMA" id="QQCAPRE"/>
<proteinExistence type="predicted"/>
<dbReference type="Pfam" id="PF00069">
    <property type="entry name" value="Pkinase"/>
    <property type="match status" value="1"/>
</dbReference>
<dbReference type="OrthoDB" id="410920at2759"/>
<accession>A0A1D2MVE9</accession>
<dbReference type="PANTHER" id="PTHR22961:SF16">
    <property type="entry name" value="SERINE_THREONINE-PROTEIN KINASE 40"/>
    <property type="match status" value="1"/>
</dbReference>
<dbReference type="GO" id="GO:0004672">
    <property type="term" value="F:protein kinase activity"/>
    <property type="evidence" value="ECO:0007669"/>
    <property type="project" value="InterPro"/>
</dbReference>
<dbReference type="InterPro" id="IPR000719">
    <property type="entry name" value="Prot_kinase_dom"/>
</dbReference>
<keyword evidence="4" id="KW-1185">Reference proteome</keyword>
<dbReference type="InterPro" id="IPR011009">
    <property type="entry name" value="Kinase-like_dom_sf"/>
</dbReference>
<dbReference type="PANTHER" id="PTHR22961">
    <property type="entry name" value="SER/THR PROTEIN KINASE-TRB"/>
    <property type="match status" value="1"/>
</dbReference>
<evidence type="ECO:0000259" key="2">
    <source>
        <dbReference type="PROSITE" id="PS50011"/>
    </source>
</evidence>
<dbReference type="SUPFAM" id="SSF56112">
    <property type="entry name" value="Protein kinase-like (PK-like)"/>
    <property type="match status" value="1"/>
</dbReference>
<protein>
    <submittedName>
        <fullName evidence="3">Serine/threonine-protein kinase 40</fullName>
    </submittedName>
</protein>
<organism evidence="3 4">
    <name type="scientific">Orchesella cincta</name>
    <name type="common">Springtail</name>
    <name type="synonym">Podura cincta</name>
    <dbReference type="NCBI Taxonomy" id="48709"/>
    <lineage>
        <taxon>Eukaryota</taxon>
        <taxon>Metazoa</taxon>
        <taxon>Ecdysozoa</taxon>
        <taxon>Arthropoda</taxon>
        <taxon>Hexapoda</taxon>
        <taxon>Collembola</taxon>
        <taxon>Entomobryomorpha</taxon>
        <taxon>Entomobryoidea</taxon>
        <taxon>Orchesellidae</taxon>
        <taxon>Orchesellinae</taxon>
        <taxon>Orchesella</taxon>
    </lineage>
</organism>
<dbReference type="Proteomes" id="UP000094527">
    <property type="component" value="Unassembled WGS sequence"/>
</dbReference>
<dbReference type="STRING" id="48709.A0A1D2MVE9"/>
<dbReference type="Gene3D" id="1.10.510.10">
    <property type="entry name" value="Transferase(Phosphotransferase) domain 1"/>
    <property type="match status" value="1"/>
</dbReference>
<dbReference type="EMBL" id="LJIJ01000488">
    <property type="protein sequence ID" value="ODM96922.1"/>
    <property type="molecule type" value="Genomic_DNA"/>
</dbReference>
<dbReference type="PROSITE" id="PS50011">
    <property type="entry name" value="PROTEIN_KINASE_DOM"/>
    <property type="match status" value="1"/>
</dbReference>
<comment type="caution">
    <text evidence="3">The sequence shown here is derived from an EMBL/GenBank/DDBJ whole genome shotgun (WGS) entry which is preliminary data.</text>
</comment>
<reference evidence="3 4" key="1">
    <citation type="journal article" date="2016" name="Genome Biol. Evol.">
        <title>Gene Family Evolution Reflects Adaptation to Soil Environmental Stressors in the Genome of the Collembolan Orchesella cincta.</title>
        <authorList>
            <person name="Faddeeva-Vakhrusheva A."/>
            <person name="Derks M.F."/>
            <person name="Anvar S.Y."/>
            <person name="Agamennone V."/>
            <person name="Suring W."/>
            <person name="Smit S."/>
            <person name="van Straalen N.M."/>
            <person name="Roelofs D."/>
        </authorList>
    </citation>
    <scope>NUCLEOTIDE SEQUENCE [LARGE SCALE GENOMIC DNA]</scope>
    <source>
        <tissue evidence="3">Mixed pool</tissue>
    </source>
</reference>
<sequence length="542" mass="60475">MIMNEQCLLPAPMPKRKLRSSRKAPKAPKTTDNGRPKGNRKIGPVEPSTPPSVHESPPVKKIPVTKKVPIASASVKGQPSIIRRAGEYSLGSEVGNSPTTSITNYLARRDGTDDFFIIRMLTLKAANEKDTVDEIQGKSLLHTEHSLSSLLSNEKGIVHHNGMFRCKVDEIRVDENGETRTDQVWKLCLVLDCYMPHDFSPKYSKIISLQHYVIKQKKLPEAEAIRIFYKAIEIVDRLHKRNVVHRDLKLGSIILNRETGEEEVTLANFFIGKHLTGENDLLADQRGSPAYISPEIVIGKPYLGKPSDIWSMGITLYTMLFGQFPFYDTDPAGLFSRIQKGDFAIPSDVNVSKKTVEVIKSLLHLDPLKRPTASELLNDVRLIIQAEESLMPDSDLQVVPTSQSWVETPRKRTFKNRDLIPEITFSDIETLFAKEIEVEADESDNWEPYKNNAKRVLLRFPGKTGHITLDELQRFHAIGVARQVKEAASRGLLSITVVPEGATSYLEPTLNNDFAKCPAIELVPEICKPSSIGVGANSTGAI</sequence>
<dbReference type="GO" id="GO:0005524">
    <property type="term" value="F:ATP binding"/>
    <property type="evidence" value="ECO:0007669"/>
    <property type="project" value="InterPro"/>
</dbReference>
<dbReference type="SMART" id="SM00220">
    <property type="entry name" value="S_TKc"/>
    <property type="match status" value="1"/>
</dbReference>
<gene>
    <name evidence="3" type="ORF">Ocin01_09759</name>
</gene>
<feature type="domain" description="Protein kinase" evidence="2">
    <location>
        <begin position="88"/>
        <end position="382"/>
    </location>
</feature>
<keyword evidence="3" id="KW-0418">Kinase</keyword>